<comment type="caution">
    <text evidence="1">The sequence shown here is derived from an EMBL/GenBank/DDBJ whole genome shotgun (WGS) entry which is preliminary data.</text>
</comment>
<dbReference type="PANTHER" id="PTHR47331:SF6">
    <property type="entry name" value="DOUBLECORTIN DOMAIN-CONTAINING PROTEIN"/>
    <property type="match status" value="1"/>
</dbReference>
<sequence>MKVEERLNAIQGICCKNCLRKNHSTANCKKVPEAVIHSTLCDNLTKFWTPEEVLSKVTVKKDVDLCELFYQQSVDRNAEGTYVVSLPLKENKNLGESKARAIQLFYALENKLNRKPQLKETFFKFMNEYLSLDHMKPISVERENEFPNCYIPYHMVQNENFSTTKYRVVFNASSKTSNEISHLNAISIPRVLGVDKGSSIQLHGFCDSSTEAFAAVVYIKNVHNTKVSLVSAKTRVAPIKELTIPKLELCGALLLAELITVIQRILSVPVNELFLWTDSTIGLGWINKPPIKGNIFIKNCVDKILNLTPKEVWYHIPGKLNPADCAKRGLFLEQIKDSVQWWTAPNWIKQEF</sequence>
<dbReference type="EMBL" id="BGPR01014611">
    <property type="protein sequence ID" value="GBN65962.1"/>
    <property type="molecule type" value="Genomic_DNA"/>
</dbReference>
<dbReference type="Pfam" id="PF05380">
    <property type="entry name" value="Peptidase_A17"/>
    <property type="match status" value="1"/>
</dbReference>
<dbReference type="PANTHER" id="PTHR47331">
    <property type="entry name" value="PHD-TYPE DOMAIN-CONTAINING PROTEIN"/>
    <property type="match status" value="1"/>
</dbReference>
<dbReference type="InterPro" id="IPR008042">
    <property type="entry name" value="Retrotrans_Pao"/>
</dbReference>
<name>A0A4Y2QRF1_ARAVE</name>
<evidence type="ECO:0000313" key="1">
    <source>
        <dbReference type="EMBL" id="GBN65962.1"/>
    </source>
</evidence>
<evidence type="ECO:0000313" key="2">
    <source>
        <dbReference type="Proteomes" id="UP000499080"/>
    </source>
</evidence>
<organism evidence="1 2">
    <name type="scientific">Araneus ventricosus</name>
    <name type="common">Orbweaver spider</name>
    <name type="synonym">Epeira ventricosa</name>
    <dbReference type="NCBI Taxonomy" id="182803"/>
    <lineage>
        <taxon>Eukaryota</taxon>
        <taxon>Metazoa</taxon>
        <taxon>Ecdysozoa</taxon>
        <taxon>Arthropoda</taxon>
        <taxon>Chelicerata</taxon>
        <taxon>Arachnida</taxon>
        <taxon>Araneae</taxon>
        <taxon>Araneomorphae</taxon>
        <taxon>Entelegynae</taxon>
        <taxon>Araneoidea</taxon>
        <taxon>Araneidae</taxon>
        <taxon>Araneus</taxon>
    </lineage>
</organism>
<reference evidence="1 2" key="1">
    <citation type="journal article" date="2019" name="Sci. Rep.">
        <title>Orb-weaving spider Araneus ventricosus genome elucidates the spidroin gene catalogue.</title>
        <authorList>
            <person name="Kono N."/>
            <person name="Nakamura H."/>
            <person name="Ohtoshi R."/>
            <person name="Moran D.A.P."/>
            <person name="Shinohara A."/>
            <person name="Yoshida Y."/>
            <person name="Fujiwara M."/>
            <person name="Mori M."/>
            <person name="Tomita M."/>
            <person name="Arakawa K."/>
        </authorList>
    </citation>
    <scope>NUCLEOTIDE SEQUENCE [LARGE SCALE GENOMIC DNA]</scope>
</reference>
<evidence type="ECO:0008006" key="3">
    <source>
        <dbReference type="Google" id="ProtNLM"/>
    </source>
</evidence>
<keyword evidence="2" id="KW-1185">Reference proteome</keyword>
<gene>
    <name evidence="1" type="ORF">AVEN_145910_1</name>
</gene>
<dbReference type="Proteomes" id="UP000499080">
    <property type="component" value="Unassembled WGS sequence"/>
</dbReference>
<dbReference type="AlphaFoldDB" id="A0A4Y2QRF1"/>
<proteinExistence type="predicted"/>
<accession>A0A4Y2QRF1</accession>
<protein>
    <recommendedName>
        <fullName evidence="3">Peptidase aspartic putative domain-containing protein</fullName>
    </recommendedName>
</protein>
<dbReference type="OrthoDB" id="8065733at2759"/>